<dbReference type="Gene3D" id="3.90.1720.70">
    <property type="match status" value="1"/>
</dbReference>
<dbReference type="InterPro" id="IPR025562">
    <property type="entry name" value="Tae4"/>
</dbReference>
<organism evidence="1 2">
    <name type="scientific">Burkholderia latens</name>
    <dbReference type="NCBI Taxonomy" id="488446"/>
    <lineage>
        <taxon>Bacteria</taxon>
        <taxon>Pseudomonadati</taxon>
        <taxon>Pseudomonadota</taxon>
        <taxon>Betaproteobacteria</taxon>
        <taxon>Burkholderiales</taxon>
        <taxon>Burkholderiaceae</taxon>
        <taxon>Burkholderia</taxon>
        <taxon>Burkholderia cepacia complex</taxon>
    </lineage>
</organism>
<evidence type="ECO:0000313" key="2">
    <source>
        <dbReference type="Proteomes" id="UP000494222"/>
    </source>
</evidence>
<sequence>MSYVLNLTGSPIAKGMGYATVSGADGNACLFRVNDMMAYLERVFGRPDKIVKSPRPDDFAGMKDIIVVKGSGWRNARGHVTLWDGARCPDTCYVMADPEKGRFIPEAGSLWVLQ</sequence>
<evidence type="ECO:0008006" key="3">
    <source>
        <dbReference type="Google" id="ProtNLM"/>
    </source>
</evidence>
<gene>
    <name evidence="1" type="ORF">BLA24064_06275</name>
</gene>
<protein>
    <recommendedName>
        <fullName evidence="3">Cytoplasmic protein</fullName>
    </recommendedName>
</protein>
<evidence type="ECO:0000313" key="1">
    <source>
        <dbReference type="EMBL" id="VWC29787.1"/>
    </source>
</evidence>
<dbReference type="AlphaFoldDB" id="A0A6P2R9W5"/>
<accession>A0A6P2R9W5</accession>
<dbReference type="EMBL" id="CABVPL010000092">
    <property type="protein sequence ID" value="VWC29787.1"/>
    <property type="molecule type" value="Genomic_DNA"/>
</dbReference>
<reference evidence="1 2" key="1">
    <citation type="submission" date="2019-09" db="EMBL/GenBank/DDBJ databases">
        <authorList>
            <person name="Depoorter E."/>
        </authorList>
    </citation>
    <scope>NUCLEOTIDE SEQUENCE [LARGE SCALE GENOMIC DNA]</scope>
    <source>
        <strain evidence="1">LMG 24064</strain>
    </source>
</reference>
<dbReference type="Proteomes" id="UP000494222">
    <property type="component" value="Unassembled WGS sequence"/>
</dbReference>
<name>A0A6P2R9W5_9BURK</name>
<proteinExistence type="predicted"/>
<dbReference type="Pfam" id="PF14113">
    <property type="entry name" value="Tae4"/>
    <property type="match status" value="1"/>
</dbReference>